<accession>A0AAJ5W0T1</accession>
<keyword evidence="2" id="KW-0812">Transmembrane</keyword>
<feature type="transmembrane region" description="Helical" evidence="2">
    <location>
        <begin position="17"/>
        <end position="39"/>
    </location>
</feature>
<evidence type="ECO:0000256" key="1">
    <source>
        <dbReference type="SAM" id="MobiDB-lite"/>
    </source>
</evidence>
<evidence type="ECO:0000313" key="4">
    <source>
        <dbReference type="Proteomes" id="UP001213972"/>
    </source>
</evidence>
<proteinExistence type="predicted"/>
<reference evidence="3" key="1">
    <citation type="submission" date="2023-03" db="EMBL/GenBank/DDBJ databases">
        <title>Andean soil-derived lignocellulolytic bacterial consortium as a source of novel taxa and putative plastic-active enzymes.</title>
        <authorList>
            <person name="Diaz-Garcia L."/>
            <person name="Chuvochina M."/>
            <person name="Feuerriegel G."/>
            <person name="Bunk B."/>
            <person name="Sproer C."/>
            <person name="Streit W.R."/>
            <person name="Rodriguez L.M."/>
            <person name="Overmann J."/>
            <person name="Jimenez D.J."/>
        </authorList>
    </citation>
    <scope>NUCLEOTIDE SEQUENCE</scope>
    <source>
        <strain evidence="3">MAG 4610</strain>
    </source>
</reference>
<name>A0AAJ5W0T1_9MICO</name>
<keyword evidence="2" id="KW-0472">Membrane</keyword>
<dbReference type="AlphaFoldDB" id="A0AAJ5W0T1"/>
<gene>
    <name evidence="3" type="ORF">P0Y48_11685</name>
</gene>
<organism evidence="3 4">
    <name type="scientific">Candidatus Microbacterium phytovorans</name>
    <dbReference type="NCBI Taxonomy" id="3121374"/>
    <lineage>
        <taxon>Bacteria</taxon>
        <taxon>Bacillati</taxon>
        <taxon>Actinomycetota</taxon>
        <taxon>Actinomycetes</taxon>
        <taxon>Micrococcales</taxon>
        <taxon>Microbacteriaceae</taxon>
        <taxon>Microbacterium</taxon>
    </lineage>
</organism>
<dbReference type="Proteomes" id="UP001213972">
    <property type="component" value="Chromosome"/>
</dbReference>
<protein>
    <recommendedName>
        <fullName evidence="5">Amino acid transporter</fullName>
    </recommendedName>
</protein>
<feature type="transmembrane region" description="Helical" evidence="2">
    <location>
        <begin position="59"/>
        <end position="82"/>
    </location>
</feature>
<evidence type="ECO:0000313" key="3">
    <source>
        <dbReference type="EMBL" id="WEK13118.1"/>
    </source>
</evidence>
<dbReference type="EMBL" id="CP119321">
    <property type="protein sequence ID" value="WEK13118.1"/>
    <property type="molecule type" value="Genomic_DNA"/>
</dbReference>
<evidence type="ECO:0000256" key="2">
    <source>
        <dbReference type="SAM" id="Phobius"/>
    </source>
</evidence>
<sequence length="124" mass="13142">MTDPHPTRRELMKPAQLLGLAFIAAVFGGAITLMSMGIFQEPRPVAPGEMHPHLKAWVVAGVVAGIVFIVTLVTIALLLLAVDPAQLQKQIDRPVLVPEEETPGTDAAPSHPSTGASDVDPPQR</sequence>
<feature type="region of interest" description="Disordered" evidence="1">
    <location>
        <begin position="93"/>
        <end position="124"/>
    </location>
</feature>
<evidence type="ECO:0008006" key="5">
    <source>
        <dbReference type="Google" id="ProtNLM"/>
    </source>
</evidence>
<keyword evidence="2" id="KW-1133">Transmembrane helix</keyword>